<accession>A0AAE1YAG1</accession>
<feature type="compositionally biased region" description="Polar residues" evidence="4">
    <location>
        <begin position="21"/>
        <end position="35"/>
    </location>
</feature>
<dbReference type="InterPro" id="IPR041988">
    <property type="entry name" value="Ribosomal_uL24_KOW"/>
</dbReference>
<feature type="region of interest" description="Disordered" evidence="4">
    <location>
        <begin position="1"/>
        <end position="35"/>
    </location>
</feature>
<evidence type="ECO:0000313" key="7">
    <source>
        <dbReference type="Proteomes" id="UP001293254"/>
    </source>
</evidence>
<keyword evidence="2 6" id="KW-0689">Ribosomal protein</keyword>
<keyword evidence="3" id="KW-0687">Ribonucleoprotein</keyword>
<feature type="compositionally biased region" description="Basic residues" evidence="4">
    <location>
        <begin position="86"/>
        <end position="95"/>
    </location>
</feature>
<dbReference type="GO" id="GO:0006412">
    <property type="term" value="P:translation"/>
    <property type="evidence" value="ECO:0007669"/>
    <property type="project" value="InterPro"/>
</dbReference>
<dbReference type="GO" id="GO:0015934">
    <property type="term" value="C:large ribosomal subunit"/>
    <property type="evidence" value="ECO:0007669"/>
    <property type="project" value="InterPro"/>
</dbReference>
<dbReference type="FunFam" id="2.30.30.30:FF:000009">
    <property type="entry name" value="60S ribosomal protein L26"/>
    <property type="match status" value="1"/>
</dbReference>
<organism evidence="6 7">
    <name type="scientific">Sesamum alatum</name>
    <dbReference type="NCBI Taxonomy" id="300844"/>
    <lineage>
        <taxon>Eukaryota</taxon>
        <taxon>Viridiplantae</taxon>
        <taxon>Streptophyta</taxon>
        <taxon>Embryophyta</taxon>
        <taxon>Tracheophyta</taxon>
        <taxon>Spermatophyta</taxon>
        <taxon>Magnoliopsida</taxon>
        <taxon>eudicotyledons</taxon>
        <taxon>Gunneridae</taxon>
        <taxon>Pentapetalae</taxon>
        <taxon>asterids</taxon>
        <taxon>lamiids</taxon>
        <taxon>Lamiales</taxon>
        <taxon>Pedaliaceae</taxon>
        <taxon>Sesamum</taxon>
    </lineage>
</organism>
<proteinExistence type="inferred from homology"/>
<dbReference type="SMART" id="SM00739">
    <property type="entry name" value="KOW"/>
    <property type="match status" value="1"/>
</dbReference>
<comment type="caution">
    <text evidence="6">The sequence shown here is derived from an EMBL/GenBank/DDBJ whole genome shotgun (WGS) entry which is preliminary data.</text>
</comment>
<keyword evidence="7" id="KW-1185">Reference proteome</keyword>
<dbReference type="InterPro" id="IPR005756">
    <property type="entry name" value="Ribosomal_uL24_euk/arc"/>
</dbReference>
<reference evidence="6" key="2">
    <citation type="journal article" date="2024" name="Plant">
        <title>Genomic evolution and insights into agronomic trait innovations of Sesamum species.</title>
        <authorList>
            <person name="Miao H."/>
            <person name="Wang L."/>
            <person name="Qu L."/>
            <person name="Liu H."/>
            <person name="Sun Y."/>
            <person name="Le M."/>
            <person name="Wang Q."/>
            <person name="Wei S."/>
            <person name="Zheng Y."/>
            <person name="Lin W."/>
            <person name="Duan Y."/>
            <person name="Cao H."/>
            <person name="Xiong S."/>
            <person name="Wang X."/>
            <person name="Wei L."/>
            <person name="Li C."/>
            <person name="Ma Q."/>
            <person name="Ju M."/>
            <person name="Zhao R."/>
            <person name="Li G."/>
            <person name="Mu C."/>
            <person name="Tian Q."/>
            <person name="Mei H."/>
            <person name="Zhang T."/>
            <person name="Gao T."/>
            <person name="Zhang H."/>
        </authorList>
    </citation>
    <scope>NUCLEOTIDE SEQUENCE</scope>
    <source>
        <strain evidence="6">3651</strain>
    </source>
</reference>
<protein>
    <submittedName>
        <fullName evidence="6">60S ribosomal protein L26-1</fullName>
    </submittedName>
</protein>
<dbReference type="AlphaFoldDB" id="A0AAE1YAG1"/>
<evidence type="ECO:0000256" key="1">
    <source>
        <dbReference type="ARBA" id="ARBA00010618"/>
    </source>
</evidence>
<dbReference type="PROSITE" id="PS01108">
    <property type="entry name" value="RIBOSOMAL_L24"/>
    <property type="match status" value="1"/>
</dbReference>
<feature type="domain" description="KOW" evidence="5">
    <location>
        <begin position="125"/>
        <end position="152"/>
    </location>
</feature>
<evidence type="ECO:0000313" key="6">
    <source>
        <dbReference type="EMBL" id="KAK4426419.1"/>
    </source>
</evidence>
<gene>
    <name evidence="6" type="ORF">Salat_1410500</name>
</gene>
<evidence type="ECO:0000256" key="4">
    <source>
        <dbReference type="SAM" id="MobiDB-lite"/>
    </source>
</evidence>
<dbReference type="CDD" id="cd06089">
    <property type="entry name" value="KOW_RPL26"/>
    <property type="match status" value="1"/>
</dbReference>
<evidence type="ECO:0000256" key="3">
    <source>
        <dbReference type="ARBA" id="ARBA00023274"/>
    </source>
</evidence>
<dbReference type="SUPFAM" id="SSF50104">
    <property type="entry name" value="Translation proteins SH3-like domain"/>
    <property type="match status" value="1"/>
</dbReference>
<evidence type="ECO:0000259" key="5">
    <source>
        <dbReference type="SMART" id="SM00739"/>
    </source>
</evidence>
<dbReference type="PANTHER" id="PTHR11143">
    <property type="entry name" value="60S RIBOSOMAL PROTEIN L26 FAMILY MEMBER"/>
    <property type="match status" value="1"/>
</dbReference>
<dbReference type="InterPro" id="IPR008991">
    <property type="entry name" value="Translation_prot_SH3-like_sf"/>
</dbReference>
<dbReference type="InterPro" id="IPR005824">
    <property type="entry name" value="KOW"/>
</dbReference>
<dbReference type="Pfam" id="PF00467">
    <property type="entry name" value="KOW"/>
    <property type="match status" value="1"/>
</dbReference>
<dbReference type="NCBIfam" id="TIGR01080">
    <property type="entry name" value="rplX_A_E"/>
    <property type="match status" value="1"/>
</dbReference>
<sequence length="223" mass="25255">MGQNYANEAHVHTYKNACPKPNTSAQNKLQGSRQYGSVRPPTFLLQTTHYKYIKTLTLSLFSSCSSTPTQSRETAAKMKYNPRVSSSRRKSRKAHFTAPSSVRRVLMSAPLSGDLRSKYNVRSMPVRKDDEVQVVRGTYKGREGKVVQVYRKKWVIHIERITREKVNGSTVNVGIHPSKVVITKLRLDKDRKSLLDRKAKGRAAADKDKGTKFTAEDIMQTID</sequence>
<dbReference type="GO" id="GO:0003735">
    <property type="term" value="F:structural constituent of ribosome"/>
    <property type="evidence" value="ECO:0007669"/>
    <property type="project" value="InterPro"/>
</dbReference>
<dbReference type="InterPro" id="IPR014722">
    <property type="entry name" value="Rib_uL2_dom2"/>
</dbReference>
<feature type="region of interest" description="Disordered" evidence="4">
    <location>
        <begin position="72"/>
        <end position="97"/>
    </location>
</feature>
<evidence type="ECO:0000256" key="2">
    <source>
        <dbReference type="ARBA" id="ARBA00022980"/>
    </source>
</evidence>
<comment type="similarity">
    <text evidence="1">Belongs to the universal ribosomal protein uL24 family.</text>
</comment>
<dbReference type="Pfam" id="PF16906">
    <property type="entry name" value="Ribosomal_L26"/>
    <property type="match status" value="1"/>
</dbReference>
<dbReference type="HAMAP" id="MF_01326_A">
    <property type="entry name" value="Ribosomal_uL24_A"/>
    <property type="match status" value="1"/>
</dbReference>
<dbReference type="InterPro" id="IPR005825">
    <property type="entry name" value="Ribosomal_uL24_CS"/>
</dbReference>
<dbReference type="Proteomes" id="UP001293254">
    <property type="component" value="Unassembled WGS sequence"/>
</dbReference>
<name>A0AAE1YAG1_9LAMI</name>
<dbReference type="EMBL" id="JACGWO010000005">
    <property type="protein sequence ID" value="KAK4426419.1"/>
    <property type="molecule type" value="Genomic_DNA"/>
</dbReference>
<dbReference type="Gene3D" id="2.30.30.30">
    <property type="match status" value="1"/>
</dbReference>
<reference evidence="6" key="1">
    <citation type="submission" date="2020-06" db="EMBL/GenBank/DDBJ databases">
        <authorList>
            <person name="Li T."/>
            <person name="Hu X."/>
            <person name="Zhang T."/>
            <person name="Song X."/>
            <person name="Zhang H."/>
            <person name="Dai N."/>
            <person name="Sheng W."/>
            <person name="Hou X."/>
            <person name="Wei L."/>
        </authorList>
    </citation>
    <scope>NUCLEOTIDE SEQUENCE</scope>
    <source>
        <strain evidence="6">3651</strain>
        <tissue evidence="6">Leaf</tissue>
    </source>
</reference>
<dbReference type="GO" id="GO:0003723">
    <property type="term" value="F:RNA binding"/>
    <property type="evidence" value="ECO:0007669"/>
    <property type="project" value="InterPro"/>
</dbReference>